<gene>
    <name evidence="2" type="ORF">CWE13_04675</name>
</gene>
<organism evidence="2 3">
    <name type="scientific">Aliidiomarina shirensis</name>
    <dbReference type="NCBI Taxonomy" id="1048642"/>
    <lineage>
        <taxon>Bacteria</taxon>
        <taxon>Pseudomonadati</taxon>
        <taxon>Pseudomonadota</taxon>
        <taxon>Gammaproteobacteria</taxon>
        <taxon>Alteromonadales</taxon>
        <taxon>Idiomarinaceae</taxon>
        <taxon>Aliidiomarina</taxon>
    </lineage>
</organism>
<reference evidence="3" key="1">
    <citation type="journal article" date="2018" name="Front. Microbiol.">
        <title>Genome-Based Analysis Reveals the Taxonomy and Diversity of the Family Idiomarinaceae.</title>
        <authorList>
            <person name="Liu Y."/>
            <person name="Lai Q."/>
            <person name="Shao Z."/>
        </authorList>
    </citation>
    <scope>NUCLEOTIDE SEQUENCE [LARGE SCALE GENOMIC DNA]</scope>
    <source>
        <strain evidence="3">AIS</strain>
    </source>
</reference>
<dbReference type="SUPFAM" id="SSF81901">
    <property type="entry name" value="HCP-like"/>
    <property type="match status" value="1"/>
</dbReference>
<name>A0A432WU27_9GAMM</name>
<protein>
    <recommendedName>
        <fullName evidence="4">Sel1 repeat family protein</fullName>
    </recommendedName>
</protein>
<dbReference type="RefSeq" id="WP_126806363.1">
    <property type="nucleotide sequence ID" value="NZ_PIPP01000002.1"/>
</dbReference>
<evidence type="ECO:0008006" key="4">
    <source>
        <dbReference type="Google" id="ProtNLM"/>
    </source>
</evidence>
<keyword evidence="1" id="KW-0732">Signal</keyword>
<dbReference type="EMBL" id="PIPP01000002">
    <property type="protein sequence ID" value="RUO37264.1"/>
    <property type="molecule type" value="Genomic_DNA"/>
</dbReference>
<dbReference type="Gene3D" id="1.25.40.10">
    <property type="entry name" value="Tetratricopeptide repeat domain"/>
    <property type="match status" value="1"/>
</dbReference>
<dbReference type="OrthoDB" id="6400285at2"/>
<feature type="signal peptide" evidence="1">
    <location>
        <begin position="1"/>
        <end position="26"/>
    </location>
</feature>
<evidence type="ECO:0000313" key="3">
    <source>
        <dbReference type="Proteomes" id="UP000286934"/>
    </source>
</evidence>
<dbReference type="InterPro" id="IPR011990">
    <property type="entry name" value="TPR-like_helical_dom_sf"/>
</dbReference>
<dbReference type="AlphaFoldDB" id="A0A432WU27"/>
<evidence type="ECO:0000256" key="1">
    <source>
        <dbReference type="SAM" id="SignalP"/>
    </source>
</evidence>
<comment type="caution">
    <text evidence="2">The sequence shown here is derived from an EMBL/GenBank/DDBJ whole genome shotgun (WGS) entry which is preliminary data.</text>
</comment>
<accession>A0A432WU27</accession>
<keyword evidence="3" id="KW-1185">Reference proteome</keyword>
<proteinExistence type="predicted"/>
<sequence>MRKINSIAITCAIAGIFTLSSFISSAAIEAEENINLRHAINEFKQENYAEAYEQFLQYLPLGSPDAAYYLAYSNIDELGTEYDPVQALAYFQLANEWGHPTASEYVVQIEPHLTAAEITAANDFAALVKSKLVVPHSSAFFEITDEPLPKRLNARPPRYPREMSVAGIQSWLIMAHIVGPNGRVIFSTPLNSTLRDTMKNYLRIEDQWRYEERESFSFMTLQLDFNMDMSKSDDLKIVKKTFDDVYPLAMIGVPEHLMFLSDLSRRENQHEQEYEFMQNISAVALMERAARGGYIHAQRSLALRWRREVWAEYLINRGDLTTMTLYGALLHGHAKDPQLVKRGAALIKTAADAGYENAAALLPYLPNTEE</sequence>
<feature type="chain" id="PRO_5019071492" description="Sel1 repeat family protein" evidence="1">
    <location>
        <begin position="27"/>
        <end position="370"/>
    </location>
</feature>
<dbReference type="Proteomes" id="UP000286934">
    <property type="component" value="Unassembled WGS sequence"/>
</dbReference>
<dbReference type="Gene3D" id="3.30.2420.10">
    <property type="entry name" value="TonB"/>
    <property type="match status" value="1"/>
</dbReference>
<evidence type="ECO:0000313" key="2">
    <source>
        <dbReference type="EMBL" id="RUO37264.1"/>
    </source>
</evidence>